<keyword evidence="1" id="KW-1188">Viral release from host cell</keyword>
<name>A0AAF0RTE6_9CAUD</name>
<dbReference type="Gene3D" id="3.30.420.240">
    <property type="match status" value="1"/>
</dbReference>
<reference evidence="6" key="1">
    <citation type="submission" date="2023-04" db="EMBL/GenBank/DDBJ databases">
        <title>Bacteriophage Phass-1 Discovered in the Human Gut Virome - the Founding Member of the Proposed New Family Phassviridae.</title>
        <authorList>
            <person name="Tikunov A.Y."/>
            <person name="Morozova V.V."/>
            <person name="Chechushkov A.V."/>
            <person name="Tikunova N.V."/>
        </authorList>
    </citation>
    <scope>NUCLEOTIDE SEQUENCE</scope>
</reference>
<dbReference type="Proteomes" id="UP001237988">
    <property type="component" value="Segment"/>
</dbReference>
<sequence>MESKVSEILTLLPILRFEIRKTEKVKDQFTIYFKNGSQMSNLAAKQSSRGLRFTGLTLEEIIEGDPDIIQEVIIPTLAIQRRAANGEFNKAETISQQKICVTTAGFKDTYAYHTLIRTLLRQLTEPNKAIVLGGSYKIPIIAGLQNMDFIRQQKMSGTFNPTSFGREYLSRWSSGSENAYFAAETFDKYRSLQEPVFEREKNLGKGVDYVFGIDVGRFSDQSEVCVWKYIPQTGTTSTKHLVNIYSFEQMHFAEQAIEIKLLYEKYHPRAVVIDGAGVGAGLIDELIKSQVDVRTNQFLRPWGVANDDKGYYNQFKSADMIPNLLYIIKANAPFNTEMYANLQTQLTTGKLRFLIDERQAKMKMDASRALKFKDMTEDDKANWIVPFMQTSILKD</sequence>
<dbReference type="InterPro" id="IPR035421">
    <property type="entry name" value="Terminase_6C"/>
</dbReference>
<keyword evidence="4" id="KW-0231">Viral genome packaging</keyword>
<proteinExistence type="predicted"/>
<accession>A0AAF0RTE6</accession>
<keyword evidence="3" id="KW-0067">ATP-binding</keyword>
<evidence type="ECO:0000256" key="3">
    <source>
        <dbReference type="ARBA" id="ARBA00022840"/>
    </source>
</evidence>
<keyword evidence="2" id="KW-0547">Nucleotide-binding</keyword>
<evidence type="ECO:0000256" key="4">
    <source>
        <dbReference type="ARBA" id="ARBA00023219"/>
    </source>
</evidence>
<dbReference type="EMBL" id="OQ749652">
    <property type="protein sequence ID" value="WIC39578.1"/>
    <property type="molecule type" value="Genomic_DNA"/>
</dbReference>
<dbReference type="Pfam" id="PF17289">
    <property type="entry name" value="Terminase_6C"/>
    <property type="match status" value="1"/>
</dbReference>
<evidence type="ECO:0000313" key="7">
    <source>
        <dbReference type="Proteomes" id="UP001237988"/>
    </source>
</evidence>
<dbReference type="GO" id="GO:0005524">
    <property type="term" value="F:ATP binding"/>
    <property type="evidence" value="ECO:0007669"/>
    <property type="project" value="UniProtKB-KW"/>
</dbReference>
<feature type="domain" description="Terminase large subunit gp17-like C-terminal" evidence="5">
    <location>
        <begin position="212"/>
        <end position="290"/>
    </location>
</feature>
<protein>
    <recommendedName>
        <fullName evidence="5">Terminase large subunit gp17-like C-terminal domain-containing protein</fullName>
    </recommendedName>
</protein>
<evidence type="ECO:0000259" key="5">
    <source>
        <dbReference type="Pfam" id="PF17289"/>
    </source>
</evidence>
<organism evidence="6 7">
    <name type="scientific">Phage Phass-1</name>
    <dbReference type="NCBI Taxonomy" id="3043662"/>
    <lineage>
        <taxon>Viruses</taxon>
        <taxon>Duplodnaviria</taxon>
        <taxon>Heunggongvirae</taxon>
        <taxon>Uroviricota</taxon>
        <taxon>Caudoviricetes</taxon>
        <taxon>Caudoviricetes code 15 clade</taxon>
    </lineage>
</organism>
<evidence type="ECO:0000256" key="2">
    <source>
        <dbReference type="ARBA" id="ARBA00022741"/>
    </source>
</evidence>
<evidence type="ECO:0000313" key="6">
    <source>
        <dbReference type="EMBL" id="WIC39578.1"/>
    </source>
</evidence>
<evidence type="ECO:0000256" key="1">
    <source>
        <dbReference type="ARBA" id="ARBA00022612"/>
    </source>
</evidence>